<dbReference type="FunFam" id="3.30.300.30:FF:000007">
    <property type="entry name" value="4-coumarate--CoA ligase 2"/>
    <property type="match status" value="1"/>
</dbReference>
<dbReference type="PANTHER" id="PTHR24096">
    <property type="entry name" value="LONG-CHAIN-FATTY-ACID--COA LIGASE"/>
    <property type="match status" value="1"/>
</dbReference>
<dbReference type="Proteomes" id="UP000009022">
    <property type="component" value="Unassembled WGS sequence"/>
</dbReference>
<sequence length="478" mass="52890">MYELSRRASCALRKHGLRKGDVLAIISPNTLDYPIIQLAAMAIGATITAFNPLSTPKEISYLLNDSGARFVILHPFVIKNYEAAENKGVDEKFVFGNVDGYTSISSFYEEDDSTFMVDETIDVKEDVAMMFYSSGTTGLPKGVMLSHRNINSIFGMADVINELHPIFFVGKVCFGLLPFYHIYGSILVLFLRMVTSKKLIIVPRFDPEGFLAAIQKYKIEMLNLVPPLINFLAKSPLVDNFDLSSVSSVFSGGASLSPEVGQLAASRLNLQLIYQGFGMTETTGACHFPPPGKRIDTIGYPLPSMECKIVDSESKKLMGPNEVGELRVRGPNVMLGYWKKPKETSETMDEDGFLRTGDIGYYDDEGLFYLVDRIKELIKYKGYQVAPAELEAILNGHPAVLESAVIGVKNEEAGELPRAIIVKRPNQDVTAEDLITYVNEKVSPQKKLRGGVIFVADVPKLPSGKILRRALREQYGKA</sequence>
<reference evidence="5 6" key="1">
    <citation type="journal article" date="2008" name="Nature">
        <title>The Trichoplax genome and the nature of placozoans.</title>
        <authorList>
            <person name="Srivastava M."/>
            <person name="Begovic E."/>
            <person name="Chapman J."/>
            <person name="Putnam N.H."/>
            <person name="Hellsten U."/>
            <person name="Kawashima T."/>
            <person name="Kuo A."/>
            <person name="Mitros T."/>
            <person name="Salamov A."/>
            <person name="Carpenter M.L."/>
            <person name="Signorovitch A.Y."/>
            <person name="Moreno M.A."/>
            <person name="Kamm K."/>
            <person name="Grimwood J."/>
            <person name="Schmutz J."/>
            <person name="Shapiro H."/>
            <person name="Grigoriev I.V."/>
            <person name="Buss L.W."/>
            <person name="Schierwater B."/>
            <person name="Dellaporta S.L."/>
            <person name="Rokhsar D.S."/>
        </authorList>
    </citation>
    <scope>NUCLEOTIDE SEQUENCE [LARGE SCALE GENOMIC DNA]</scope>
    <source>
        <strain evidence="5 6">Grell-BS-1999</strain>
    </source>
</reference>
<dbReference type="OrthoDB" id="10253869at2759"/>
<feature type="transmembrane region" description="Helical" evidence="2">
    <location>
        <begin position="166"/>
        <end position="191"/>
    </location>
</feature>
<keyword evidence="2" id="KW-0812">Transmembrane</keyword>
<dbReference type="InterPro" id="IPR020845">
    <property type="entry name" value="AMP-binding_CS"/>
</dbReference>
<dbReference type="Gene3D" id="2.30.38.10">
    <property type="entry name" value="Luciferase, Domain 3"/>
    <property type="match status" value="1"/>
</dbReference>
<dbReference type="Pfam" id="PF13193">
    <property type="entry name" value="AMP-binding_C"/>
    <property type="match status" value="1"/>
</dbReference>
<dbReference type="eggNOG" id="KOG1176">
    <property type="taxonomic scope" value="Eukaryota"/>
</dbReference>
<evidence type="ECO:0000259" key="3">
    <source>
        <dbReference type="Pfam" id="PF00501"/>
    </source>
</evidence>
<dbReference type="GeneID" id="6755698"/>
<comment type="similarity">
    <text evidence="1">Belongs to the ATP-dependent AMP-binding enzyme family.</text>
</comment>
<dbReference type="InterPro" id="IPR045851">
    <property type="entry name" value="AMP-bd_C_sf"/>
</dbReference>
<accession>B3S1W0</accession>
<dbReference type="PhylomeDB" id="B3S1W0"/>
<dbReference type="GO" id="GO:0016405">
    <property type="term" value="F:CoA-ligase activity"/>
    <property type="evidence" value="ECO:0000318"/>
    <property type="project" value="GO_Central"/>
</dbReference>
<dbReference type="Gene3D" id="3.40.50.980">
    <property type="match status" value="2"/>
</dbReference>
<dbReference type="OMA" id="GLMQDWP"/>
<organism evidence="5 6">
    <name type="scientific">Trichoplax adhaerens</name>
    <name type="common">Trichoplax reptans</name>
    <dbReference type="NCBI Taxonomy" id="10228"/>
    <lineage>
        <taxon>Eukaryota</taxon>
        <taxon>Metazoa</taxon>
        <taxon>Placozoa</taxon>
        <taxon>Uniplacotomia</taxon>
        <taxon>Trichoplacea</taxon>
        <taxon>Trichoplacidae</taxon>
        <taxon>Trichoplax</taxon>
    </lineage>
</organism>
<gene>
    <name evidence="5" type="ORF">TRIADDRAFT_37979</name>
</gene>
<dbReference type="Gene3D" id="3.30.300.30">
    <property type="match status" value="1"/>
</dbReference>
<protein>
    <recommendedName>
        <fullName evidence="7">4-coumarate--CoA ligase</fullName>
    </recommendedName>
</protein>
<dbReference type="InParanoid" id="B3S1W0"/>
<dbReference type="KEGG" id="tad:TRIADDRAFT_37979"/>
<name>B3S1W0_TRIAD</name>
<dbReference type="STRING" id="10228.B3S1W0"/>
<evidence type="ECO:0008006" key="7">
    <source>
        <dbReference type="Google" id="ProtNLM"/>
    </source>
</evidence>
<proteinExistence type="inferred from homology"/>
<dbReference type="Pfam" id="PF00501">
    <property type="entry name" value="AMP-binding"/>
    <property type="match status" value="1"/>
</dbReference>
<dbReference type="InterPro" id="IPR025110">
    <property type="entry name" value="AMP-bd_C"/>
</dbReference>
<evidence type="ECO:0000259" key="4">
    <source>
        <dbReference type="Pfam" id="PF13193"/>
    </source>
</evidence>
<dbReference type="FunCoup" id="B3S1W0">
    <property type="interactions" value="751"/>
</dbReference>
<evidence type="ECO:0000256" key="2">
    <source>
        <dbReference type="SAM" id="Phobius"/>
    </source>
</evidence>
<keyword evidence="6" id="KW-1185">Reference proteome</keyword>
<dbReference type="AlphaFoldDB" id="B3S1W0"/>
<feature type="domain" description="AMP-binding enzyme C-terminal" evidence="4">
    <location>
        <begin position="389"/>
        <end position="465"/>
    </location>
</feature>
<dbReference type="InterPro" id="IPR000873">
    <property type="entry name" value="AMP-dep_synth/lig_dom"/>
</dbReference>
<dbReference type="RefSeq" id="XP_002114170.1">
    <property type="nucleotide sequence ID" value="XM_002114134.1"/>
</dbReference>
<keyword evidence="2" id="KW-0472">Membrane</keyword>
<dbReference type="PANTHER" id="PTHR24096:SF422">
    <property type="entry name" value="BCDNA.GH02901"/>
    <property type="match status" value="1"/>
</dbReference>
<dbReference type="HOGENOM" id="CLU_000022_59_2_1"/>
<dbReference type="SUPFAM" id="SSF56801">
    <property type="entry name" value="Acetyl-CoA synthetase-like"/>
    <property type="match status" value="1"/>
</dbReference>
<keyword evidence="2" id="KW-1133">Transmembrane helix</keyword>
<feature type="domain" description="AMP-dependent synthetase/ligase" evidence="3">
    <location>
        <begin position="2"/>
        <end position="338"/>
    </location>
</feature>
<dbReference type="CTD" id="6755698"/>
<dbReference type="EMBL" id="DS985247">
    <property type="protein sequence ID" value="EDV23260.1"/>
    <property type="molecule type" value="Genomic_DNA"/>
</dbReference>
<dbReference type="PROSITE" id="PS00455">
    <property type="entry name" value="AMP_BINDING"/>
    <property type="match status" value="1"/>
</dbReference>
<evidence type="ECO:0000313" key="6">
    <source>
        <dbReference type="Proteomes" id="UP000009022"/>
    </source>
</evidence>
<evidence type="ECO:0000313" key="5">
    <source>
        <dbReference type="EMBL" id="EDV23260.1"/>
    </source>
</evidence>
<evidence type="ECO:0000256" key="1">
    <source>
        <dbReference type="ARBA" id="ARBA00006432"/>
    </source>
</evidence>
<dbReference type="CDD" id="cd05911">
    <property type="entry name" value="Firefly_Luc_like"/>
    <property type="match status" value="1"/>
</dbReference>